<evidence type="ECO:0008006" key="3">
    <source>
        <dbReference type="Google" id="ProtNLM"/>
    </source>
</evidence>
<evidence type="ECO:0000313" key="2">
    <source>
        <dbReference type="Proteomes" id="UP001560019"/>
    </source>
</evidence>
<dbReference type="InterPro" id="IPR010607">
    <property type="entry name" value="DUF1194"/>
</dbReference>
<sequence length="228" mass="23963">MAASVGAAAPAGAACRLALVLALDISSSVDAEEDRLQRAGLAAALTAPEVREALLAQPEAPVALAVYEWSGRYQQDMLLDWRMLDSPAAIAGAAAQIAGSKRSYAEFPTAMGYGIGYAARVFRGAPECLFRTLDISGDGINNDGFGPARAYSSFPLDGITVNGLAIGGATENDAVVFAYYRDEVIRGPGAFVEEAKDFDDFARAMRRKLFREVQARVIGALPRPAAGG</sequence>
<proteinExistence type="predicted"/>
<dbReference type="Proteomes" id="UP001560019">
    <property type="component" value="Unassembled WGS sequence"/>
</dbReference>
<gene>
    <name evidence="1" type="ORF">Ga0609869_000591</name>
</gene>
<dbReference type="InterPro" id="IPR036465">
    <property type="entry name" value="vWFA_dom_sf"/>
</dbReference>
<dbReference type="Gene3D" id="3.40.50.410">
    <property type="entry name" value="von Willebrand factor, type A domain"/>
    <property type="match status" value="1"/>
</dbReference>
<protein>
    <recommendedName>
        <fullName evidence="3">DUF1194 domain-containing protein</fullName>
    </recommendedName>
</protein>
<keyword evidence="2" id="KW-1185">Reference proteome</keyword>
<comment type="caution">
    <text evidence="1">The sequence shown here is derived from an EMBL/GenBank/DDBJ whole genome shotgun (WGS) entry which is preliminary data.</text>
</comment>
<reference evidence="1 2" key="1">
    <citation type="submission" date="2024-06" db="EMBL/GenBank/DDBJ databases">
        <title>Genome of Rhodovulum iodosum, a marine photoferrotroph.</title>
        <authorList>
            <person name="Bianchini G."/>
            <person name="Nikeleit V."/>
            <person name="Kappler A."/>
            <person name="Bryce C."/>
            <person name="Sanchez-Baracaldo P."/>
        </authorList>
    </citation>
    <scope>NUCLEOTIDE SEQUENCE [LARGE SCALE GENOMIC DNA]</scope>
    <source>
        <strain evidence="1 2">UT/N1</strain>
    </source>
</reference>
<dbReference type="RefSeq" id="WP_245972381.1">
    <property type="nucleotide sequence ID" value="NZ_JBEHHI010000001.1"/>
</dbReference>
<organism evidence="1 2">
    <name type="scientific">Rhodovulum iodosum</name>
    <dbReference type="NCBI Taxonomy" id="68291"/>
    <lineage>
        <taxon>Bacteria</taxon>
        <taxon>Pseudomonadati</taxon>
        <taxon>Pseudomonadota</taxon>
        <taxon>Alphaproteobacteria</taxon>
        <taxon>Rhodobacterales</taxon>
        <taxon>Paracoccaceae</taxon>
        <taxon>Rhodovulum</taxon>
    </lineage>
</organism>
<name>A0ABV3XQ61_9RHOB</name>
<dbReference type="SUPFAM" id="SSF53300">
    <property type="entry name" value="vWA-like"/>
    <property type="match status" value="1"/>
</dbReference>
<accession>A0ABV3XQ61</accession>
<evidence type="ECO:0000313" key="1">
    <source>
        <dbReference type="EMBL" id="MEX5727238.1"/>
    </source>
</evidence>
<dbReference type="EMBL" id="JBEHHI010000001">
    <property type="protein sequence ID" value="MEX5727238.1"/>
    <property type="molecule type" value="Genomic_DNA"/>
</dbReference>
<dbReference type="Pfam" id="PF06707">
    <property type="entry name" value="DUF1194"/>
    <property type="match status" value="1"/>
</dbReference>